<dbReference type="Pfam" id="PF00126">
    <property type="entry name" value="HTH_1"/>
    <property type="match status" value="1"/>
</dbReference>
<dbReference type="PROSITE" id="PS50931">
    <property type="entry name" value="HTH_LYSR"/>
    <property type="match status" value="1"/>
</dbReference>
<dbReference type="EMBL" id="JBHTBZ010000065">
    <property type="protein sequence ID" value="MFC7462367.1"/>
    <property type="molecule type" value="Genomic_DNA"/>
</dbReference>
<evidence type="ECO:0000256" key="2">
    <source>
        <dbReference type="ARBA" id="ARBA00023015"/>
    </source>
</evidence>
<evidence type="ECO:0000259" key="5">
    <source>
        <dbReference type="PROSITE" id="PS50931"/>
    </source>
</evidence>
<dbReference type="PANTHER" id="PTHR30537">
    <property type="entry name" value="HTH-TYPE TRANSCRIPTIONAL REGULATOR"/>
    <property type="match status" value="1"/>
</dbReference>
<dbReference type="RefSeq" id="WP_382203156.1">
    <property type="nucleotide sequence ID" value="NZ_JBHTBZ010000065.1"/>
</dbReference>
<dbReference type="InterPro" id="IPR036390">
    <property type="entry name" value="WH_DNA-bd_sf"/>
</dbReference>
<keyword evidence="3" id="KW-0238">DNA-binding</keyword>
<keyword evidence="7" id="KW-1185">Reference proteome</keyword>
<evidence type="ECO:0000256" key="1">
    <source>
        <dbReference type="ARBA" id="ARBA00009437"/>
    </source>
</evidence>
<dbReference type="Gene3D" id="3.40.190.290">
    <property type="match status" value="1"/>
</dbReference>
<dbReference type="SUPFAM" id="SSF46785">
    <property type="entry name" value="Winged helix' DNA-binding domain"/>
    <property type="match status" value="1"/>
</dbReference>
<feature type="domain" description="HTH lysR-type" evidence="5">
    <location>
        <begin position="1"/>
        <end position="59"/>
    </location>
</feature>
<sequence>MDRLRLISTFLVVAQAENFSRAALQLEVSPQAVSAQMAQLEAWLGVRLFQRTTRRVALTDEGRLYFERCQGGLQLIEQGELELRERRDEAQGGVRVVASPSLGQVLVAPLVAKFNVHHPGIRVELVTQHQFPDVVDQGLDVGVIGGHLPVSTLVARRAGRFTHLLCASPDYLNQHGTPATPNDLRLHRCIGLRHPRTGRIWPWTFQQGSRLVTVEPALVTVTQDPAVQRQLALNGAGMAQVADYFARPHIARGELVNVGLGYSGQRIDVHVFVPRREHLPKRVRLVSDWLFEGLRDSLR</sequence>
<dbReference type="Gene3D" id="1.10.10.10">
    <property type="entry name" value="Winged helix-like DNA-binding domain superfamily/Winged helix DNA-binding domain"/>
    <property type="match status" value="1"/>
</dbReference>
<evidence type="ECO:0000256" key="3">
    <source>
        <dbReference type="ARBA" id="ARBA00023125"/>
    </source>
</evidence>
<dbReference type="InterPro" id="IPR058163">
    <property type="entry name" value="LysR-type_TF_proteobact-type"/>
</dbReference>
<reference evidence="7" key="1">
    <citation type="journal article" date="2019" name="Int. J. Syst. Evol. Microbiol.">
        <title>The Global Catalogue of Microorganisms (GCM) 10K type strain sequencing project: providing services to taxonomists for standard genome sequencing and annotation.</title>
        <authorList>
            <consortium name="The Broad Institute Genomics Platform"/>
            <consortium name="The Broad Institute Genome Sequencing Center for Infectious Disease"/>
            <person name="Wu L."/>
            <person name="Ma J."/>
        </authorList>
    </citation>
    <scope>NUCLEOTIDE SEQUENCE [LARGE SCALE GENOMIC DNA]</scope>
    <source>
        <strain evidence="7">CCUG 53903</strain>
    </source>
</reference>
<dbReference type="SUPFAM" id="SSF53850">
    <property type="entry name" value="Periplasmic binding protein-like II"/>
    <property type="match status" value="1"/>
</dbReference>
<evidence type="ECO:0000313" key="6">
    <source>
        <dbReference type="EMBL" id="MFC7462367.1"/>
    </source>
</evidence>
<gene>
    <name evidence="6" type="ORF">ACFQU0_18215</name>
</gene>
<keyword evidence="2" id="KW-0805">Transcription regulation</keyword>
<comment type="caution">
    <text evidence="6">The sequence shown here is derived from an EMBL/GenBank/DDBJ whole genome shotgun (WGS) entry which is preliminary data.</text>
</comment>
<organism evidence="6 7">
    <name type="scientific">Hydrogenophaga defluvii</name>
    <dbReference type="NCBI Taxonomy" id="249410"/>
    <lineage>
        <taxon>Bacteria</taxon>
        <taxon>Pseudomonadati</taxon>
        <taxon>Pseudomonadota</taxon>
        <taxon>Betaproteobacteria</taxon>
        <taxon>Burkholderiales</taxon>
        <taxon>Comamonadaceae</taxon>
        <taxon>Hydrogenophaga</taxon>
    </lineage>
</organism>
<dbReference type="PRINTS" id="PR00039">
    <property type="entry name" value="HTHLYSR"/>
</dbReference>
<comment type="similarity">
    <text evidence="1">Belongs to the LysR transcriptional regulatory family.</text>
</comment>
<keyword evidence="4" id="KW-0804">Transcription</keyword>
<dbReference type="CDD" id="cd08422">
    <property type="entry name" value="PBP2_CrgA_like"/>
    <property type="match status" value="1"/>
</dbReference>
<dbReference type="Proteomes" id="UP001596457">
    <property type="component" value="Unassembled WGS sequence"/>
</dbReference>
<name>A0ABW2SHE3_9BURK</name>
<dbReference type="InterPro" id="IPR000847">
    <property type="entry name" value="LysR_HTH_N"/>
</dbReference>
<proteinExistence type="inferred from homology"/>
<accession>A0ABW2SHE3</accession>
<evidence type="ECO:0000313" key="7">
    <source>
        <dbReference type="Proteomes" id="UP001596457"/>
    </source>
</evidence>
<dbReference type="InterPro" id="IPR005119">
    <property type="entry name" value="LysR_subst-bd"/>
</dbReference>
<evidence type="ECO:0000256" key="4">
    <source>
        <dbReference type="ARBA" id="ARBA00023163"/>
    </source>
</evidence>
<protein>
    <submittedName>
        <fullName evidence="6">LysR substrate-binding domain-containing protein</fullName>
    </submittedName>
</protein>
<dbReference type="InterPro" id="IPR036388">
    <property type="entry name" value="WH-like_DNA-bd_sf"/>
</dbReference>
<dbReference type="PANTHER" id="PTHR30537:SF5">
    <property type="entry name" value="HTH-TYPE TRANSCRIPTIONAL ACTIVATOR TTDR-RELATED"/>
    <property type="match status" value="1"/>
</dbReference>
<dbReference type="Pfam" id="PF03466">
    <property type="entry name" value="LysR_substrate"/>
    <property type="match status" value="1"/>
</dbReference>